<name>A0A8I2YZQ3_9AGAM</name>
<evidence type="ECO:0000259" key="1">
    <source>
        <dbReference type="PROSITE" id="PS50181"/>
    </source>
</evidence>
<protein>
    <recommendedName>
        <fullName evidence="1">F-box domain-containing protein</fullName>
    </recommendedName>
</protein>
<dbReference type="Pfam" id="PF00646">
    <property type="entry name" value="F-box"/>
    <property type="match status" value="1"/>
</dbReference>
<dbReference type="EMBL" id="JAGFBS010000004">
    <property type="protein sequence ID" value="KAG6379597.1"/>
    <property type="molecule type" value="Genomic_DNA"/>
</dbReference>
<sequence length="379" mass="42210">MVAQSNDGWGRQLASLESIPLDIVYLVADHCSVKDLVAFSTVSKPLQNLLSDPGIWKMVYRKNAFLLPPGPYKWQSASCLTVVLSRAEKFHFVWPSSWSCPEILRTHSMRFGSDATVSVIFGRWLLVADESTLICYDSQCSSILGSARTLLDTSPSRRIFRVFSAGSVREEGIQAFAVLLFKDSFTITKVLMDQGQPSEIQTVFTSAPFMAEGWTDLVDVRLHHRLLVVSIGECSSDWESSGRLVLMDIDTLRRYHIPASTDDPAFDPMHTVTFFFATKTHLVKATESGHQYPVKLELKCFPLPSAHETAESDILYPSHRSGAIYVPKMRQYTVIHDSSMETGKTSFVVCGLALYPDGNRLDVMRVCLEPDGMGIAPAV</sequence>
<dbReference type="InterPro" id="IPR001810">
    <property type="entry name" value="F-box_dom"/>
</dbReference>
<organism evidence="2 3">
    <name type="scientific">Boletus reticuloceps</name>
    <dbReference type="NCBI Taxonomy" id="495285"/>
    <lineage>
        <taxon>Eukaryota</taxon>
        <taxon>Fungi</taxon>
        <taxon>Dikarya</taxon>
        <taxon>Basidiomycota</taxon>
        <taxon>Agaricomycotina</taxon>
        <taxon>Agaricomycetes</taxon>
        <taxon>Agaricomycetidae</taxon>
        <taxon>Boletales</taxon>
        <taxon>Boletineae</taxon>
        <taxon>Boletaceae</taxon>
        <taxon>Boletoideae</taxon>
        <taxon>Boletus</taxon>
    </lineage>
</organism>
<keyword evidence="3" id="KW-1185">Reference proteome</keyword>
<evidence type="ECO:0000313" key="3">
    <source>
        <dbReference type="Proteomes" id="UP000683000"/>
    </source>
</evidence>
<dbReference type="InterPro" id="IPR036047">
    <property type="entry name" value="F-box-like_dom_sf"/>
</dbReference>
<feature type="domain" description="F-box" evidence="1">
    <location>
        <begin position="13"/>
        <end position="59"/>
    </location>
</feature>
<dbReference type="OrthoDB" id="2678315at2759"/>
<dbReference type="Gene3D" id="1.20.1280.50">
    <property type="match status" value="1"/>
</dbReference>
<proteinExistence type="predicted"/>
<gene>
    <name evidence="2" type="ORF">JVT61DRAFT_10103</name>
</gene>
<dbReference type="SUPFAM" id="SSF81383">
    <property type="entry name" value="F-box domain"/>
    <property type="match status" value="1"/>
</dbReference>
<dbReference type="PROSITE" id="PS50181">
    <property type="entry name" value="FBOX"/>
    <property type="match status" value="1"/>
</dbReference>
<dbReference type="AlphaFoldDB" id="A0A8I2YZQ3"/>
<reference evidence="2" key="1">
    <citation type="submission" date="2021-03" db="EMBL/GenBank/DDBJ databases">
        <title>Evolutionary innovations through gain and loss of genes in the ectomycorrhizal Boletales.</title>
        <authorList>
            <person name="Wu G."/>
            <person name="Miyauchi S."/>
            <person name="Morin E."/>
            <person name="Yang Z.-L."/>
            <person name="Xu J."/>
            <person name="Martin F.M."/>
        </authorList>
    </citation>
    <scope>NUCLEOTIDE SEQUENCE</scope>
    <source>
        <strain evidence="2">BR01</strain>
    </source>
</reference>
<evidence type="ECO:0000313" key="2">
    <source>
        <dbReference type="EMBL" id="KAG6379597.1"/>
    </source>
</evidence>
<accession>A0A8I2YZQ3</accession>
<dbReference type="Proteomes" id="UP000683000">
    <property type="component" value="Unassembled WGS sequence"/>
</dbReference>
<comment type="caution">
    <text evidence="2">The sequence shown here is derived from an EMBL/GenBank/DDBJ whole genome shotgun (WGS) entry which is preliminary data.</text>
</comment>